<comment type="cofactor">
    <cofactor evidence="1 6">
        <name>Zn(2+)</name>
        <dbReference type="ChEBI" id="CHEBI:29105"/>
    </cofactor>
</comment>
<evidence type="ECO:0000256" key="5">
    <source>
        <dbReference type="ARBA" id="ARBA00023027"/>
    </source>
</evidence>
<accession>W7QZC4</accession>
<dbReference type="SUPFAM" id="SSF50129">
    <property type="entry name" value="GroES-like"/>
    <property type="match status" value="2"/>
</dbReference>
<evidence type="ECO:0000256" key="2">
    <source>
        <dbReference type="ARBA" id="ARBA00022723"/>
    </source>
</evidence>
<keyword evidence="4" id="KW-0560">Oxidoreductase</keyword>
<reference evidence="8 9" key="1">
    <citation type="journal article" date="2014" name="Genome Announc.">
        <title>Draft Genome Sequence of the Agar-Degrading Bacterium Catenovulum sp. Strain DS-2, Isolated from Intestines of Haliotis diversicolor.</title>
        <authorList>
            <person name="Shan D."/>
            <person name="Li X."/>
            <person name="Gu Z."/>
            <person name="Wei G."/>
            <person name="Gao Z."/>
            <person name="Shao Z."/>
        </authorList>
    </citation>
    <scope>NUCLEOTIDE SEQUENCE [LARGE SCALE GENOMIC DNA]</scope>
    <source>
        <strain evidence="8 9">DS-2</strain>
    </source>
</reference>
<dbReference type="Pfam" id="PF08240">
    <property type="entry name" value="ADH_N"/>
    <property type="match status" value="1"/>
</dbReference>
<dbReference type="InterPro" id="IPR011032">
    <property type="entry name" value="GroES-like_sf"/>
</dbReference>
<dbReference type="PROSITE" id="PS00059">
    <property type="entry name" value="ADH_ZINC"/>
    <property type="match status" value="1"/>
</dbReference>
<dbReference type="PANTHER" id="PTHR43880:SF12">
    <property type="entry name" value="ALCOHOL DEHYDROGENASE CLASS-3"/>
    <property type="match status" value="1"/>
</dbReference>
<comment type="caution">
    <text evidence="8">The sequence shown here is derived from an EMBL/GenBank/DDBJ whole genome shotgun (WGS) entry which is preliminary data.</text>
</comment>
<keyword evidence="5" id="KW-0520">NAD</keyword>
<sequence>MIKSRAIISDGKGNIKLTEVEVGEPGAHEVQVNIKASGICHTDWDSIQNWNKEFIVGHEGAGIVTAIGEGVTKVKVGDKVILNWAIPCGECFQCLEGNPHICETNSPVCGCELKGHAHAHACTKDEKPMERSFHLGTMCEYTVVKESAVVKTDVDIPFESASIVGCGVMTGWGSVVNAANLKAGSTACIIGCGGVGLNVIQGAKLSGAAKIIAIDINEERIEQAKKFGATHGVIAKRDDIDFNQVAADVKALNGGRGADYAFECTAIPALGSAPLKLIRSAGTAVQVSGIEQRIDFDCELFEWDKIYINPLYGQCNPDRDFPRILSLYQSGKLLLDELVTKTYTLETVAEGFDDMLNGRIAKGVIKIS</sequence>
<dbReference type="EMBL" id="ARZY01000009">
    <property type="protein sequence ID" value="EWH10705.1"/>
    <property type="molecule type" value="Genomic_DNA"/>
</dbReference>
<evidence type="ECO:0000256" key="4">
    <source>
        <dbReference type="ARBA" id="ARBA00023002"/>
    </source>
</evidence>
<dbReference type="GO" id="GO:0005829">
    <property type="term" value="C:cytosol"/>
    <property type="evidence" value="ECO:0007669"/>
    <property type="project" value="TreeGrafter"/>
</dbReference>
<dbReference type="Proteomes" id="UP000019276">
    <property type="component" value="Unassembled WGS sequence"/>
</dbReference>
<comment type="similarity">
    <text evidence="6">Belongs to the zinc-containing alcohol dehydrogenase family.</text>
</comment>
<dbReference type="InterPro" id="IPR002328">
    <property type="entry name" value="ADH_Zn_CS"/>
</dbReference>
<dbReference type="InterPro" id="IPR013149">
    <property type="entry name" value="ADH-like_C"/>
</dbReference>
<keyword evidence="2 6" id="KW-0479">Metal-binding</keyword>
<dbReference type="eggNOG" id="COG1062">
    <property type="taxonomic scope" value="Bacteria"/>
</dbReference>
<name>W7QZC4_9ALTE</name>
<dbReference type="GO" id="GO:0016301">
    <property type="term" value="F:kinase activity"/>
    <property type="evidence" value="ECO:0007669"/>
    <property type="project" value="UniProtKB-KW"/>
</dbReference>
<dbReference type="InterPro" id="IPR013154">
    <property type="entry name" value="ADH-like_N"/>
</dbReference>
<protein>
    <submittedName>
        <fullName evidence="8">Histidine kinase</fullName>
    </submittedName>
</protein>
<dbReference type="GO" id="GO:0046294">
    <property type="term" value="P:formaldehyde catabolic process"/>
    <property type="evidence" value="ECO:0007669"/>
    <property type="project" value="TreeGrafter"/>
</dbReference>
<feature type="domain" description="Enoyl reductase (ER)" evidence="7">
    <location>
        <begin position="11"/>
        <end position="365"/>
    </location>
</feature>
<dbReference type="PATRIC" id="fig|1328313.3.peg.1360"/>
<evidence type="ECO:0000259" key="7">
    <source>
        <dbReference type="SMART" id="SM00829"/>
    </source>
</evidence>
<keyword evidence="8" id="KW-0418">Kinase</keyword>
<dbReference type="FunFam" id="3.40.50.720:FF:000003">
    <property type="entry name" value="S-(hydroxymethyl)glutathione dehydrogenase"/>
    <property type="match status" value="1"/>
</dbReference>
<gene>
    <name evidence="8" type="ORF">DS2_06631</name>
</gene>
<dbReference type="SUPFAM" id="SSF51735">
    <property type="entry name" value="NAD(P)-binding Rossmann-fold domains"/>
    <property type="match status" value="1"/>
</dbReference>
<dbReference type="AlphaFoldDB" id="W7QZC4"/>
<keyword evidence="9" id="KW-1185">Reference proteome</keyword>
<evidence type="ECO:0000256" key="3">
    <source>
        <dbReference type="ARBA" id="ARBA00022833"/>
    </source>
</evidence>
<dbReference type="InterPro" id="IPR036291">
    <property type="entry name" value="NAD(P)-bd_dom_sf"/>
</dbReference>
<keyword evidence="8" id="KW-0808">Transferase</keyword>
<dbReference type="Pfam" id="PF00107">
    <property type="entry name" value="ADH_zinc_N"/>
    <property type="match status" value="1"/>
</dbReference>
<proteinExistence type="inferred from homology"/>
<keyword evidence="3 6" id="KW-0862">Zinc</keyword>
<dbReference type="GO" id="GO:0008270">
    <property type="term" value="F:zinc ion binding"/>
    <property type="evidence" value="ECO:0007669"/>
    <property type="project" value="InterPro"/>
</dbReference>
<dbReference type="OrthoDB" id="9770544at2"/>
<organism evidence="8 9">
    <name type="scientific">Catenovulum agarivorans DS-2</name>
    <dbReference type="NCBI Taxonomy" id="1328313"/>
    <lineage>
        <taxon>Bacteria</taxon>
        <taxon>Pseudomonadati</taxon>
        <taxon>Pseudomonadota</taxon>
        <taxon>Gammaproteobacteria</taxon>
        <taxon>Alteromonadales</taxon>
        <taxon>Alteromonadaceae</taxon>
        <taxon>Catenovulum</taxon>
    </lineage>
</organism>
<evidence type="ECO:0000256" key="1">
    <source>
        <dbReference type="ARBA" id="ARBA00001947"/>
    </source>
</evidence>
<dbReference type="SMART" id="SM00829">
    <property type="entry name" value="PKS_ER"/>
    <property type="match status" value="1"/>
</dbReference>
<evidence type="ECO:0000256" key="6">
    <source>
        <dbReference type="RuleBase" id="RU361277"/>
    </source>
</evidence>
<dbReference type="Gene3D" id="3.90.180.10">
    <property type="entry name" value="Medium-chain alcohol dehydrogenases, catalytic domain"/>
    <property type="match status" value="1"/>
</dbReference>
<evidence type="ECO:0000313" key="8">
    <source>
        <dbReference type="EMBL" id="EWH10705.1"/>
    </source>
</evidence>
<dbReference type="CDD" id="cd08279">
    <property type="entry name" value="Zn_ADH_class_III"/>
    <property type="match status" value="1"/>
</dbReference>
<dbReference type="GO" id="GO:0051903">
    <property type="term" value="F:S-(hydroxymethyl)glutathione dehydrogenase [NAD(P)+] activity"/>
    <property type="evidence" value="ECO:0007669"/>
    <property type="project" value="TreeGrafter"/>
</dbReference>
<dbReference type="PANTHER" id="PTHR43880">
    <property type="entry name" value="ALCOHOL DEHYDROGENASE"/>
    <property type="match status" value="1"/>
</dbReference>
<dbReference type="RefSeq" id="WP_035013915.1">
    <property type="nucleotide sequence ID" value="NZ_ARZY01000009.1"/>
</dbReference>
<evidence type="ECO:0000313" key="9">
    <source>
        <dbReference type="Proteomes" id="UP000019276"/>
    </source>
</evidence>
<dbReference type="InterPro" id="IPR020843">
    <property type="entry name" value="ER"/>
</dbReference>
<dbReference type="STRING" id="1328313.DS2_06631"/>
<dbReference type="Gene3D" id="3.40.50.720">
    <property type="entry name" value="NAD(P)-binding Rossmann-like Domain"/>
    <property type="match status" value="1"/>
</dbReference>